<protein>
    <submittedName>
        <fullName evidence="2">Uncharacterized protein</fullName>
    </submittedName>
</protein>
<name>A0AAV9P472_9PEZI</name>
<comment type="caution">
    <text evidence="2">The sequence shown here is derived from an EMBL/GenBank/DDBJ whole genome shotgun (WGS) entry which is preliminary data.</text>
</comment>
<evidence type="ECO:0000256" key="1">
    <source>
        <dbReference type="SAM" id="MobiDB-lite"/>
    </source>
</evidence>
<dbReference type="Proteomes" id="UP001337655">
    <property type="component" value="Unassembled WGS sequence"/>
</dbReference>
<dbReference type="EMBL" id="JAVRRT010000011">
    <property type="protein sequence ID" value="KAK5167609.1"/>
    <property type="molecule type" value="Genomic_DNA"/>
</dbReference>
<proteinExistence type="predicted"/>
<reference evidence="2 3" key="1">
    <citation type="submission" date="2023-08" db="EMBL/GenBank/DDBJ databases">
        <title>Black Yeasts Isolated from many extreme environments.</title>
        <authorList>
            <person name="Coleine C."/>
            <person name="Stajich J.E."/>
            <person name="Selbmann L."/>
        </authorList>
    </citation>
    <scope>NUCLEOTIDE SEQUENCE [LARGE SCALE GENOMIC DNA]</scope>
    <source>
        <strain evidence="2 3">CCFEE 5935</strain>
    </source>
</reference>
<feature type="region of interest" description="Disordered" evidence="1">
    <location>
        <begin position="335"/>
        <end position="369"/>
    </location>
</feature>
<organism evidence="2 3">
    <name type="scientific">Saxophila tyrrhenica</name>
    <dbReference type="NCBI Taxonomy" id="1690608"/>
    <lineage>
        <taxon>Eukaryota</taxon>
        <taxon>Fungi</taxon>
        <taxon>Dikarya</taxon>
        <taxon>Ascomycota</taxon>
        <taxon>Pezizomycotina</taxon>
        <taxon>Dothideomycetes</taxon>
        <taxon>Dothideomycetidae</taxon>
        <taxon>Mycosphaerellales</taxon>
        <taxon>Extremaceae</taxon>
        <taxon>Saxophila</taxon>
    </lineage>
</organism>
<feature type="region of interest" description="Disordered" evidence="1">
    <location>
        <begin position="184"/>
        <end position="207"/>
    </location>
</feature>
<accession>A0AAV9P472</accession>
<gene>
    <name evidence="2" type="ORF">LTR77_007308</name>
</gene>
<sequence length="450" mass="49019">MAADPASCWAHITPIAVRLFYDAFKAPLNRRPNYRAEISFDLGEIAGMDGQAQEPMLRRVASTSDLNLPGFMQLPEAELQTLRPAPLVIRKPAPPLKAPGHAVSSIGGDHRPTPEPWTTKEYATCQSQHSTDAEAQGSTRRVRAAAGKALALANQRDPDVGKHTVVVSPPLPPLRLRSPIPKASEQYRKAPSPTYKVVPSARAERRPPPLIQKQRHSETALHDARSPGSVAGWPEAARKALGIITPPPSPHEAELQHPVNVRPGKRLVRDKPLPVPPVRIEPAVMPTKSLNDLARTPGQLAARRSVSFDTAKKNSKAPGSVAHALDTIDERRALEPSHQKAHVPQDPRRLSSLPRLAPPTKSLQQRRSERNLLSRAPVISQNAFNAEDEMLCLHTALESAPTQLKGGVGQQTLRRRFSVKNLLKPYPSLRLRGGWVQLGGSSGGPGSLER</sequence>
<dbReference type="AlphaFoldDB" id="A0AAV9P472"/>
<evidence type="ECO:0000313" key="3">
    <source>
        <dbReference type="Proteomes" id="UP001337655"/>
    </source>
</evidence>
<keyword evidence="3" id="KW-1185">Reference proteome</keyword>
<dbReference type="RefSeq" id="XP_064657315.1">
    <property type="nucleotide sequence ID" value="XM_064804545.1"/>
</dbReference>
<dbReference type="GeneID" id="89928644"/>
<evidence type="ECO:0000313" key="2">
    <source>
        <dbReference type="EMBL" id="KAK5167609.1"/>
    </source>
</evidence>
<feature type="compositionally biased region" description="Basic and acidic residues" evidence="1">
    <location>
        <begin position="335"/>
        <end position="349"/>
    </location>
</feature>